<sequence length="236" mass="25139">MSPTSMLQRHRYPGWVRQAIRHPSSPTHQAVNGAVNTISHDVSLVGAQGGFAEYSRHVLKSETVQLQVDGRTGLKLGGLPKTTVNYHKVISMKGLNSLKGFKLVDFKLASKQDDGSNLLGEVLIPNPSVISLVMGNVTLELSIDGTVIGTSTLPNLTIRPGENHAPMRSTVDLVKVLPFVNGQNAKYKNGVIPLTIVGKSAVYNGKDLPYYSAALAANVLHIDMDLGPLLGLGGGN</sequence>
<dbReference type="Proteomes" id="UP000091918">
    <property type="component" value="Unassembled WGS sequence"/>
</dbReference>
<dbReference type="Pfam" id="PF12505">
    <property type="entry name" value="DUF3712"/>
    <property type="match status" value="1"/>
</dbReference>
<evidence type="ECO:0000313" key="2">
    <source>
        <dbReference type="Proteomes" id="UP000091918"/>
    </source>
</evidence>
<proteinExistence type="predicted"/>
<keyword evidence="2" id="KW-1185">Reference proteome</keyword>
<dbReference type="InterPro" id="IPR046368">
    <property type="entry name" value="Tag1"/>
</dbReference>
<organism evidence="1 2">
    <name type="scientific">Emergomyces africanus</name>
    <dbReference type="NCBI Taxonomy" id="1955775"/>
    <lineage>
        <taxon>Eukaryota</taxon>
        <taxon>Fungi</taxon>
        <taxon>Dikarya</taxon>
        <taxon>Ascomycota</taxon>
        <taxon>Pezizomycotina</taxon>
        <taxon>Eurotiomycetes</taxon>
        <taxon>Eurotiomycetidae</taxon>
        <taxon>Onygenales</taxon>
        <taxon>Ajellomycetaceae</taxon>
        <taxon>Emergomyces</taxon>
    </lineage>
</organism>
<dbReference type="OrthoDB" id="4183222at2759"/>
<evidence type="ECO:0000313" key="1">
    <source>
        <dbReference type="EMBL" id="OAX77055.1"/>
    </source>
</evidence>
<dbReference type="PANTHER" id="PTHR35895:SF1">
    <property type="entry name" value="LIPID-BINDING SERUM GLYCOPROTEIN C-TERMINAL DOMAIN-CONTAINING PROTEIN"/>
    <property type="match status" value="1"/>
</dbReference>
<comment type="caution">
    <text evidence="1">The sequence shown here is derived from an EMBL/GenBank/DDBJ whole genome shotgun (WGS) entry which is preliminary data.</text>
</comment>
<name>A0A1B7NJQ9_9EURO</name>
<dbReference type="PANTHER" id="PTHR35895">
    <property type="entry name" value="CHROMOSOME 16, WHOLE GENOME SHOTGUN SEQUENCE"/>
    <property type="match status" value="1"/>
</dbReference>
<dbReference type="InterPro" id="IPR022185">
    <property type="entry name" value="DUF3712"/>
</dbReference>
<dbReference type="AlphaFoldDB" id="A0A1B7NJQ9"/>
<reference evidence="1 2" key="1">
    <citation type="submission" date="2015-07" db="EMBL/GenBank/DDBJ databases">
        <title>Emmonsia species relationships and genome sequence.</title>
        <authorList>
            <person name="Cuomo C.A."/>
            <person name="Schwartz I.S."/>
            <person name="Kenyon C."/>
            <person name="de Hoog G.S."/>
            <person name="Govender N.P."/>
            <person name="Botha A."/>
            <person name="Moreno L."/>
            <person name="de Vries M."/>
            <person name="Munoz J.F."/>
            <person name="Stielow J.B."/>
        </authorList>
    </citation>
    <scope>NUCLEOTIDE SEQUENCE [LARGE SCALE GENOMIC DNA]</scope>
    <source>
        <strain evidence="1 2">CBS 136260</strain>
    </source>
</reference>
<protein>
    <submittedName>
        <fullName evidence="1">Uncharacterized protein</fullName>
    </submittedName>
</protein>
<accession>A0A1B7NJQ9</accession>
<dbReference type="SUPFAM" id="SSF117070">
    <property type="entry name" value="LEA14-like"/>
    <property type="match status" value="1"/>
</dbReference>
<gene>
    <name evidence="1" type="ORF">ACJ72_08650</name>
</gene>
<dbReference type="GO" id="GO:0000329">
    <property type="term" value="C:fungal-type vacuole membrane"/>
    <property type="evidence" value="ECO:0007669"/>
    <property type="project" value="InterPro"/>
</dbReference>
<dbReference type="STRING" id="1658172.A0A1B7NJQ9"/>
<dbReference type="EMBL" id="LGUA01003534">
    <property type="protein sequence ID" value="OAX77055.1"/>
    <property type="molecule type" value="Genomic_DNA"/>
</dbReference>